<organism evidence="8 9">
    <name type="scientific">Vagococcus fluvialis</name>
    <dbReference type="NCBI Taxonomy" id="2738"/>
    <lineage>
        <taxon>Bacteria</taxon>
        <taxon>Bacillati</taxon>
        <taxon>Bacillota</taxon>
        <taxon>Bacilli</taxon>
        <taxon>Lactobacillales</taxon>
        <taxon>Enterococcaceae</taxon>
        <taxon>Vagococcus</taxon>
    </lineage>
</organism>
<comment type="caution">
    <text evidence="8">The sequence shown here is derived from an EMBL/GenBank/DDBJ whole genome shotgun (WGS) entry which is preliminary data.</text>
</comment>
<evidence type="ECO:0000256" key="6">
    <source>
        <dbReference type="ARBA" id="ARBA00023136"/>
    </source>
</evidence>
<dbReference type="PANTHER" id="PTHR32089">
    <property type="entry name" value="METHYL-ACCEPTING CHEMOTAXIS PROTEIN MCPB"/>
    <property type="match status" value="1"/>
</dbReference>
<dbReference type="SUPFAM" id="SSF58104">
    <property type="entry name" value="Methyl-accepting chemotaxis protein (MCP) signaling domain"/>
    <property type="match status" value="1"/>
</dbReference>
<dbReference type="SUPFAM" id="SSF103190">
    <property type="entry name" value="Sensory domain-like"/>
    <property type="match status" value="1"/>
</dbReference>
<keyword evidence="5" id="KW-1133">Transmembrane helix</keyword>
<evidence type="ECO:0000313" key="9">
    <source>
        <dbReference type="Proteomes" id="UP000288197"/>
    </source>
</evidence>
<comment type="subcellular location">
    <subcellularLocation>
        <location evidence="1">Cell membrane</location>
        <topology evidence="1">Multi-pass membrane protein</topology>
    </subcellularLocation>
</comment>
<protein>
    <submittedName>
        <fullName evidence="8">Uncharacterized protein</fullName>
    </submittedName>
</protein>
<gene>
    <name evidence="8" type="ORF">CBF32_10400</name>
</gene>
<dbReference type="PROSITE" id="PS50111">
    <property type="entry name" value="CHEMOTAXIS_TRANSDUC_2"/>
    <property type="match status" value="1"/>
</dbReference>
<keyword evidence="6" id="KW-0472">Membrane</keyword>
<dbReference type="GO" id="GO:0007165">
    <property type="term" value="P:signal transduction"/>
    <property type="evidence" value="ECO:0007669"/>
    <property type="project" value="UniProtKB-KW"/>
</dbReference>
<dbReference type="Pfam" id="PF00015">
    <property type="entry name" value="MCPsignal"/>
    <property type="match status" value="1"/>
</dbReference>
<dbReference type="GO" id="GO:0006935">
    <property type="term" value="P:chemotaxis"/>
    <property type="evidence" value="ECO:0007669"/>
    <property type="project" value="UniProtKB-KW"/>
</dbReference>
<dbReference type="RefSeq" id="WP_114290172.1">
    <property type="nucleotide sequence ID" value="NZ_NGJX01000011.1"/>
</dbReference>
<keyword evidence="7" id="KW-0807">Transducer</keyword>
<dbReference type="CDD" id="cd18773">
    <property type="entry name" value="PDC1_HK_sensor"/>
    <property type="match status" value="1"/>
</dbReference>
<evidence type="ECO:0000256" key="1">
    <source>
        <dbReference type="ARBA" id="ARBA00004651"/>
    </source>
</evidence>
<dbReference type="GeneID" id="63147074"/>
<sequence>MIKRGAKKNKSLGPLIIWFIVSISLIPVIVVLFLNINVMSTLITNRVAIEEKNSVKRVADNIDSIRRTVERTVDALSDETDLKEVNQNYESQAKVRKLLKLVHKSDENFEHIYYAPVGKNNISSISRDVNFREFENRSWYVEAMKKPGELVWSKPDADIKTNKITMTLSKAIKNGDKIVGVLGIDVDLSQISRMVRDTKVGNTGYMMLVTEEGLVLGSGLKKNEGKDISDTDYFKNRDGDKGFVKDIDETAYFTTTKNGLILYSGTEKNELSIEKSSLFKVSGYVIVISGILAFVLAVGISRVIIRAAKVLVDSFKKASQGDLTSKITSTRRCMDEKDSKRKNFKFVDKIFGDGKIKEDGNEIDQIASSYNSMLTGFSGLIEGIQLESNQISEMSSSLLDISKQTTSSTEEVSETITGIAQATSSQAVDAEKTVSEMNQLAEIIDAIHQSSLDMNNNTEVATTVNMKNSELMFKVYENWELERQKLGILVESMGEMNSDIQNITKIIQVITDLSSQTNLLALNASIEAARAGEAGKGFAVVAEEVRKLAEQSSNSTKDIETIIEEIQSKSDGIVSQVKDSFDGGVKQTQVINEAIDSANQVSDQFEILVQETKAIDMLSQEIKKQKDSVLLSVENISASTEENSAGTEEVSANAEEILATMEEFSNNISTLEEIANILEVQANGFVTK</sequence>
<accession>A0A369AVL5</accession>
<dbReference type="Pfam" id="PF02743">
    <property type="entry name" value="dCache_1"/>
    <property type="match status" value="1"/>
</dbReference>
<dbReference type="OrthoDB" id="9760371at2"/>
<dbReference type="AlphaFoldDB" id="A0A369AVL5"/>
<name>A0A369AVL5_9ENTE</name>
<keyword evidence="2" id="KW-1003">Cell membrane</keyword>
<dbReference type="Gene3D" id="3.30.450.20">
    <property type="entry name" value="PAS domain"/>
    <property type="match status" value="2"/>
</dbReference>
<reference evidence="8 9" key="1">
    <citation type="submission" date="2017-05" db="EMBL/GenBank/DDBJ databases">
        <title>Vagococcus spp. assemblies.</title>
        <authorList>
            <person name="Gulvik C.A."/>
        </authorList>
    </citation>
    <scope>NUCLEOTIDE SEQUENCE [LARGE SCALE GENOMIC DNA]</scope>
    <source>
        <strain evidence="8 9">NCFB 2497</strain>
    </source>
</reference>
<dbReference type="PANTHER" id="PTHR32089:SF114">
    <property type="entry name" value="METHYL-ACCEPTING CHEMOTAXIS PROTEIN MCPB"/>
    <property type="match status" value="1"/>
</dbReference>
<evidence type="ECO:0000256" key="4">
    <source>
        <dbReference type="ARBA" id="ARBA00022692"/>
    </source>
</evidence>
<dbReference type="GO" id="GO:0005886">
    <property type="term" value="C:plasma membrane"/>
    <property type="evidence" value="ECO:0007669"/>
    <property type="project" value="UniProtKB-SubCell"/>
</dbReference>
<evidence type="ECO:0000256" key="5">
    <source>
        <dbReference type="ARBA" id="ARBA00022989"/>
    </source>
</evidence>
<keyword evidence="3" id="KW-0145">Chemotaxis</keyword>
<dbReference type="SMART" id="SM00283">
    <property type="entry name" value="MA"/>
    <property type="match status" value="1"/>
</dbReference>
<dbReference type="InterPro" id="IPR029151">
    <property type="entry name" value="Sensor-like_sf"/>
</dbReference>
<keyword evidence="9" id="KW-1185">Reference proteome</keyword>
<evidence type="ECO:0000256" key="2">
    <source>
        <dbReference type="ARBA" id="ARBA00022475"/>
    </source>
</evidence>
<proteinExistence type="predicted"/>
<dbReference type="InterPro" id="IPR033479">
    <property type="entry name" value="dCache_1"/>
</dbReference>
<evidence type="ECO:0000256" key="3">
    <source>
        <dbReference type="ARBA" id="ARBA00022500"/>
    </source>
</evidence>
<dbReference type="InterPro" id="IPR004089">
    <property type="entry name" value="MCPsignal_dom"/>
</dbReference>
<dbReference type="Proteomes" id="UP000288197">
    <property type="component" value="Unassembled WGS sequence"/>
</dbReference>
<evidence type="ECO:0000313" key="8">
    <source>
        <dbReference type="EMBL" id="RSU00777.1"/>
    </source>
</evidence>
<keyword evidence="4" id="KW-0812">Transmembrane</keyword>
<dbReference type="Gene3D" id="1.10.287.950">
    <property type="entry name" value="Methyl-accepting chemotaxis protein"/>
    <property type="match status" value="1"/>
</dbReference>
<dbReference type="EMBL" id="NGJX01000011">
    <property type="protein sequence ID" value="RSU00777.1"/>
    <property type="molecule type" value="Genomic_DNA"/>
</dbReference>
<evidence type="ECO:0000256" key="7">
    <source>
        <dbReference type="ARBA" id="ARBA00023224"/>
    </source>
</evidence>